<protein>
    <recommendedName>
        <fullName evidence="7">TVP38/TMEM64 family membrane protein</fullName>
    </recommendedName>
</protein>
<dbReference type="Proteomes" id="UP000611554">
    <property type="component" value="Unassembled WGS sequence"/>
</dbReference>
<dbReference type="PANTHER" id="PTHR12677:SF59">
    <property type="entry name" value="GOLGI APPARATUS MEMBRANE PROTEIN TVP38-RELATED"/>
    <property type="match status" value="1"/>
</dbReference>
<feature type="region of interest" description="Disordered" evidence="8">
    <location>
        <begin position="1"/>
        <end position="34"/>
    </location>
</feature>
<keyword evidence="3 7" id="KW-1003">Cell membrane</keyword>
<dbReference type="InterPro" id="IPR032816">
    <property type="entry name" value="VTT_dom"/>
</dbReference>
<feature type="compositionally biased region" description="Low complexity" evidence="8">
    <location>
        <begin position="1"/>
        <end position="20"/>
    </location>
</feature>
<accession>A0ABQ2QN30</accession>
<keyword evidence="5 7" id="KW-1133">Transmembrane helix</keyword>
<evidence type="ECO:0000256" key="6">
    <source>
        <dbReference type="ARBA" id="ARBA00023136"/>
    </source>
</evidence>
<feature type="transmembrane region" description="Helical" evidence="7">
    <location>
        <begin position="164"/>
        <end position="185"/>
    </location>
</feature>
<evidence type="ECO:0000256" key="1">
    <source>
        <dbReference type="ARBA" id="ARBA00004651"/>
    </source>
</evidence>
<evidence type="ECO:0000256" key="3">
    <source>
        <dbReference type="ARBA" id="ARBA00022475"/>
    </source>
</evidence>
<dbReference type="InterPro" id="IPR015414">
    <property type="entry name" value="TMEM64"/>
</dbReference>
<comment type="subcellular location">
    <subcellularLocation>
        <location evidence="1 7">Cell membrane</location>
        <topology evidence="1 7">Multi-pass membrane protein</topology>
    </subcellularLocation>
</comment>
<keyword evidence="11" id="KW-1185">Reference proteome</keyword>
<feature type="transmembrane region" description="Helical" evidence="7">
    <location>
        <begin position="80"/>
        <end position="103"/>
    </location>
</feature>
<feature type="transmembrane region" description="Helical" evidence="7">
    <location>
        <begin position="48"/>
        <end position="68"/>
    </location>
</feature>
<feature type="transmembrane region" description="Helical" evidence="7">
    <location>
        <begin position="229"/>
        <end position="247"/>
    </location>
</feature>
<keyword evidence="6 7" id="KW-0472">Membrane</keyword>
<name>A0ABQ2QN30_9ACTN</name>
<organism evidence="10 11">
    <name type="scientific">Streptosporangium pseudovulgare</name>
    <dbReference type="NCBI Taxonomy" id="35765"/>
    <lineage>
        <taxon>Bacteria</taxon>
        <taxon>Bacillati</taxon>
        <taxon>Actinomycetota</taxon>
        <taxon>Actinomycetes</taxon>
        <taxon>Streptosporangiales</taxon>
        <taxon>Streptosporangiaceae</taxon>
        <taxon>Streptosporangium</taxon>
    </lineage>
</organism>
<evidence type="ECO:0000313" key="10">
    <source>
        <dbReference type="EMBL" id="GGP86383.1"/>
    </source>
</evidence>
<gene>
    <name evidence="10" type="ORF">GCM10010140_14860</name>
</gene>
<comment type="similarity">
    <text evidence="2 7">Belongs to the TVP38/TMEM64 family.</text>
</comment>
<evidence type="ECO:0000256" key="5">
    <source>
        <dbReference type="ARBA" id="ARBA00022989"/>
    </source>
</evidence>
<evidence type="ECO:0000256" key="8">
    <source>
        <dbReference type="SAM" id="MobiDB-lite"/>
    </source>
</evidence>
<dbReference type="EMBL" id="BMQJ01000002">
    <property type="protein sequence ID" value="GGP86383.1"/>
    <property type="molecule type" value="Genomic_DNA"/>
</dbReference>
<keyword evidence="4 7" id="KW-0812">Transmembrane</keyword>
<feature type="domain" description="VTT" evidence="9">
    <location>
        <begin position="103"/>
        <end position="220"/>
    </location>
</feature>
<feature type="compositionally biased region" description="Pro residues" evidence="8">
    <location>
        <begin position="21"/>
        <end position="34"/>
    </location>
</feature>
<dbReference type="RefSeq" id="WP_189245646.1">
    <property type="nucleotide sequence ID" value="NZ_BMQJ01000002.1"/>
</dbReference>
<evidence type="ECO:0000256" key="2">
    <source>
        <dbReference type="ARBA" id="ARBA00008640"/>
    </source>
</evidence>
<evidence type="ECO:0000259" key="9">
    <source>
        <dbReference type="Pfam" id="PF09335"/>
    </source>
</evidence>
<evidence type="ECO:0000313" key="11">
    <source>
        <dbReference type="Proteomes" id="UP000611554"/>
    </source>
</evidence>
<evidence type="ECO:0000256" key="4">
    <source>
        <dbReference type="ARBA" id="ARBA00022692"/>
    </source>
</evidence>
<evidence type="ECO:0000256" key="7">
    <source>
        <dbReference type="RuleBase" id="RU366058"/>
    </source>
</evidence>
<proteinExistence type="inferred from homology"/>
<reference evidence="11" key="1">
    <citation type="journal article" date="2019" name="Int. J. Syst. Evol. Microbiol.">
        <title>The Global Catalogue of Microorganisms (GCM) 10K type strain sequencing project: providing services to taxonomists for standard genome sequencing and annotation.</title>
        <authorList>
            <consortium name="The Broad Institute Genomics Platform"/>
            <consortium name="The Broad Institute Genome Sequencing Center for Infectious Disease"/>
            <person name="Wu L."/>
            <person name="Ma J."/>
        </authorList>
    </citation>
    <scope>NUCLEOTIDE SEQUENCE [LARGE SCALE GENOMIC DNA]</scope>
    <source>
        <strain evidence="11">JCM 3115</strain>
    </source>
</reference>
<sequence length="264" mass="25944">MTASRATPDAAPDATAIQPSAPAPPTSSAPAAPPVPSRGAARLLLSPWARLALLVLLLGAAAGAVLLWEPQRSLTSGAGGLASGVWAGPAFVAVYALGTFAFVPKPALSAAAGALFGIAYGLPLAVAGTTVGAVTAFAAARLLGRDALRPLLRGRVLTALDRRLTRHGFGGVLALRLLPGVPFAAVNLGAALSGVRPGPFIAATLLGTVPGNAVYVVAGASASAPASPVTWIAGAGCAVLLGAVPLWRAAVRRRAARSSPAASS</sequence>
<dbReference type="Pfam" id="PF09335">
    <property type="entry name" value="VTT_dom"/>
    <property type="match status" value="1"/>
</dbReference>
<comment type="caution">
    <text evidence="10">The sequence shown here is derived from an EMBL/GenBank/DDBJ whole genome shotgun (WGS) entry which is preliminary data.</text>
</comment>
<feature type="transmembrane region" description="Helical" evidence="7">
    <location>
        <begin position="115"/>
        <end position="143"/>
    </location>
</feature>
<dbReference type="PANTHER" id="PTHR12677">
    <property type="entry name" value="GOLGI APPARATUS MEMBRANE PROTEIN TVP38-RELATED"/>
    <property type="match status" value="1"/>
</dbReference>